<dbReference type="GeneID" id="31004528"/>
<feature type="compositionally biased region" description="Polar residues" evidence="7">
    <location>
        <begin position="49"/>
        <end position="60"/>
    </location>
</feature>
<keyword evidence="9" id="KW-1185">Reference proteome</keyword>
<dbReference type="PANTHER" id="PTHR28605">
    <property type="entry name" value="CTF8, CHROMOSOME TRANSMISSION FIDELITY FACTOR 8 HOMOLOG (S. CEREVISIAE)"/>
    <property type="match status" value="1"/>
</dbReference>
<evidence type="ECO:0000313" key="9">
    <source>
        <dbReference type="Proteomes" id="UP000214365"/>
    </source>
</evidence>
<feature type="region of interest" description="Disordered" evidence="7">
    <location>
        <begin position="49"/>
        <end position="69"/>
    </location>
</feature>
<keyword evidence="4" id="KW-0539">Nucleus</keyword>
<dbReference type="Pfam" id="PF09696">
    <property type="entry name" value="Ctf8"/>
    <property type="match status" value="1"/>
</dbReference>
<proteinExistence type="inferred from homology"/>
<dbReference type="AlphaFoldDB" id="A0A225AEX5"/>
<dbReference type="EMBL" id="LFMY01000006">
    <property type="protein sequence ID" value="OKL59841.1"/>
    <property type="molecule type" value="Genomic_DNA"/>
</dbReference>
<keyword evidence="2" id="KW-0235">DNA replication</keyword>
<comment type="subcellular location">
    <subcellularLocation>
        <location evidence="1">Nucleus</location>
    </subcellularLocation>
</comment>
<keyword evidence="5" id="KW-0131">Cell cycle</keyword>
<evidence type="ECO:0008006" key="10">
    <source>
        <dbReference type="Google" id="ProtNLM"/>
    </source>
</evidence>
<evidence type="ECO:0000256" key="4">
    <source>
        <dbReference type="ARBA" id="ARBA00023242"/>
    </source>
</evidence>
<protein>
    <recommendedName>
        <fullName evidence="10">Sister chromatid cohesion protein Ctf8</fullName>
    </recommendedName>
</protein>
<dbReference type="GO" id="GO:0007064">
    <property type="term" value="P:mitotic sister chromatid cohesion"/>
    <property type="evidence" value="ECO:0007669"/>
    <property type="project" value="InterPro"/>
</dbReference>
<evidence type="ECO:0000313" key="8">
    <source>
        <dbReference type="EMBL" id="OKL59841.1"/>
    </source>
</evidence>
<name>A0A225AEX5_TALAT</name>
<evidence type="ECO:0000256" key="7">
    <source>
        <dbReference type="SAM" id="MobiDB-lite"/>
    </source>
</evidence>
<evidence type="ECO:0000256" key="5">
    <source>
        <dbReference type="ARBA" id="ARBA00023306"/>
    </source>
</evidence>
<comment type="similarity">
    <text evidence="6">Belongs to the CTF8 family.</text>
</comment>
<dbReference type="GO" id="GO:0006260">
    <property type="term" value="P:DNA replication"/>
    <property type="evidence" value="ECO:0007669"/>
    <property type="project" value="UniProtKB-KW"/>
</dbReference>
<dbReference type="RefSeq" id="XP_020119962.1">
    <property type="nucleotide sequence ID" value="XM_020267080.1"/>
</dbReference>
<gene>
    <name evidence="8" type="ORF">UA08_04773</name>
</gene>
<dbReference type="Proteomes" id="UP000214365">
    <property type="component" value="Unassembled WGS sequence"/>
</dbReference>
<dbReference type="GO" id="GO:0003677">
    <property type="term" value="F:DNA binding"/>
    <property type="evidence" value="ECO:0007669"/>
    <property type="project" value="UniProtKB-KW"/>
</dbReference>
<accession>A0A225AEX5</accession>
<evidence type="ECO:0000256" key="2">
    <source>
        <dbReference type="ARBA" id="ARBA00022705"/>
    </source>
</evidence>
<dbReference type="PANTHER" id="PTHR28605:SF1">
    <property type="entry name" value="CHROMOSOME TRANSMISSION FIDELITY FACTOR 8"/>
    <property type="match status" value="1"/>
</dbReference>
<reference evidence="8 9" key="1">
    <citation type="submission" date="2015-06" db="EMBL/GenBank/DDBJ databases">
        <title>Talaromyces atroroseus IBT 11181 draft genome.</title>
        <authorList>
            <person name="Rasmussen K.B."/>
            <person name="Rasmussen S."/>
            <person name="Petersen B."/>
            <person name="Sicheritz-Ponten T."/>
            <person name="Mortensen U.H."/>
            <person name="Thrane U."/>
        </authorList>
    </citation>
    <scope>NUCLEOTIDE SEQUENCE [LARGE SCALE GENOMIC DNA]</scope>
    <source>
        <strain evidence="8 9">IBT 11181</strain>
    </source>
</reference>
<keyword evidence="3" id="KW-0238">DNA-binding</keyword>
<comment type="caution">
    <text evidence="8">The sequence shown here is derived from an EMBL/GenBank/DDBJ whole genome shotgun (WGS) entry which is preliminary data.</text>
</comment>
<dbReference type="STRING" id="1441469.A0A225AEX5"/>
<sequence length="174" mass="19361">MPSVPLYPQSALLDPESASNAHNALPPLLQTPSGLAILELQGTINVPAASSATESDNAEQSPEEPTIRPHSQWKTIETELGKLMFPDYSDLDPDNTKWMKRVYLYAGHYQRMTGEVKKLAKPLAIIQRRRKSTTTALAPSEMDQVDATKDELEIVEIVKYKIIFASRPEPVGFE</sequence>
<organism evidence="8 9">
    <name type="scientific">Talaromyces atroroseus</name>
    <dbReference type="NCBI Taxonomy" id="1441469"/>
    <lineage>
        <taxon>Eukaryota</taxon>
        <taxon>Fungi</taxon>
        <taxon>Dikarya</taxon>
        <taxon>Ascomycota</taxon>
        <taxon>Pezizomycotina</taxon>
        <taxon>Eurotiomycetes</taxon>
        <taxon>Eurotiomycetidae</taxon>
        <taxon>Eurotiales</taxon>
        <taxon>Trichocomaceae</taxon>
        <taxon>Talaromyces</taxon>
        <taxon>Talaromyces sect. Trachyspermi</taxon>
    </lineage>
</organism>
<evidence type="ECO:0000256" key="3">
    <source>
        <dbReference type="ARBA" id="ARBA00023125"/>
    </source>
</evidence>
<dbReference type="GO" id="GO:0031390">
    <property type="term" value="C:Ctf18 RFC-like complex"/>
    <property type="evidence" value="ECO:0007669"/>
    <property type="project" value="InterPro"/>
</dbReference>
<dbReference type="OrthoDB" id="121932at2759"/>
<evidence type="ECO:0000256" key="1">
    <source>
        <dbReference type="ARBA" id="ARBA00004123"/>
    </source>
</evidence>
<dbReference type="InterPro" id="IPR018607">
    <property type="entry name" value="Ctf8"/>
</dbReference>
<evidence type="ECO:0000256" key="6">
    <source>
        <dbReference type="ARBA" id="ARBA00038447"/>
    </source>
</evidence>